<evidence type="ECO:0000313" key="3">
    <source>
        <dbReference type="EMBL" id="KAF4453520.1"/>
    </source>
</evidence>
<feature type="chain" id="PRO_5034046662" description="WSC domain-containing protein" evidence="2">
    <location>
        <begin position="18"/>
        <end position="353"/>
    </location>
</feature>
<name>A0A8H4KLK7_9HYPO</name>
<dbReference type="OrthoDB" id="5097663at2759"/>
<dbReference type="EMBL" id="JAADJG010000147">
    <property type="protein sequence ID" value="KAF4453520.1"/>
    <property type="molecule type" value="Genomic_DNA"/>
</dbReference>
<evidence type="ECO:0000313" key="4">
    <source>
        <dbReference type="Proteomes" id="UP000605986"/>
    </source>
</evidence>
<proteinExistence type="predicted"/>
<feature type="region of interest" description="Disordered" evidence="1">
    <location>
        <begin position="233"/>
        <end position="322"/>
    </location>
</feature>
<feature type="signal peptide" evidence="2">
    <location>
        <begin position="1"/>
        <end position="17"/>
    </location>
</feature>
<feature type="compositionally biased region" description="Gly residues" evidence="1">
    <location>
        <begin position="240"/>
        <end position="321"/>
    </location>
</feature>
<sequence length="353" mass="35178">MLRSLFFASVFCAGVFAQSTPDPALTRNGTYQHVGCVAIRPGTFPRQFDLGQAGCTSSCSVNGNIIGFHENSCVCDRLDLSPKPVVYRVVKVDDALCNVWCDPADRSKGTCGGATIPQGWPIYDLYKRNNAQIVFEAFPGVITPTPQPTQPVQTLIPVPNPTQTIVVPAPNPRPGDVWHECPPTVVNCPYRKKCPSGGCQPVVQPCRGCSWNGTGNWTAPSCPPGGCKGPKPVPVPDYGSNGGDGGNGDNGGSGGSGSSEGSGSPSGNGGSNGGDSSGANGNGGNGGNGGTGSPSGNGGDSSGGDSSGASGGGGGGGGNGGQSPPVIVNSAVKAHSGSILLTFAAISLAFTLL</sequence>
<evidence type="ECO:0000256" key="1">
    <source>
        <dbReference type="SAM" id="MobiDB-lite"/>
    </source>
</evidence>
<reference evidence="3" key="1">
    <citation type="submission" date="2020-01" db="EMBL/GenBank/DDBJ databases">
        <title>Identification and distribution of gene clusters putatively required for synthesis of sphingolipid metabolism inhibitors in phylogenetically diverse species of the filamentous fungus Fusarium.</title>
        <authorList>
            <person name="Kim H.-S."/>
            <person name="Busman M."/>
            <person name="Brown D.W."/>
            <person name="Divon H."/>
            <person name="Uhlig S."/>
            <person name="Proctor R.H."/>
        </authorList>
    </citation>
    <scope>NUCLEOTIDE SEQUENCE</scope>
    <source>
        <strain evidence="3">NRRL 53441</strain>
    </source>
</reference>
<dbReference type="AlphaFoldDB" id="A0A8H4KLK7"/>
<keyword evidence="2" id="KW-0732">Signal</keyword>
<evidence type="ECO:0000256" key="2">
    <source>
        <dbReference type="SAM" id="SignalP"/>
    </source>
</evidence>
<evidence type="ECO:0008006" key="5">
    <source>
        <dbReference type="Google" id="ProtNLM"/>
    </source>
</evidence>
<protein>
    <recommendedName>
        <fullName evidence="5">WSC domain-containing protein</fullName>
    </recommendedName>
</protein>
<comment type="caution">
    <text evidence="3">The sequence shown here is derived from an EMBL/GenBank/DDBJ whole genome shotgun (WGS) entry which is preliminary data.</text>
</comment>
<gene>
    <name evidence="3" type="ORF">F53441_3833</name>
</gene>
<dbReference type="Proteomes" id="UP000605986">
    <property type="component" value="Unassembled WGS sequence"/>
</dbReference>
<accession>A0A8H4KLK7</accession>
<keyword evidence="4" id="KW-1185">Reference proteome</keyword>
<organism evidence="3 4">
    <name type="scientific">Fusarium austroafricanum</name>
    <dbReference type="NCBI Taxonomy" id="2364996"/>
    <lineage>
        <taxon>Eukaryota</taxon>
        <taxon>Fungi</taxon>
        <taxon>Dikarya</taxon>
        <taxon>Ascomycota</taxon>
        <taxon>Pezizomycotina</taxon>
        <taxon>Sordariomycetes</taxon>
        <taxon>Hypocreomycetidae</taxon>
        <taxon>Hypocreales</taxon>
        <taxon>Nectriaceae</taxon>
        <taxon>Fusarium</taxon>
        <taxon>Fusarium concolor species complex</taxon>
    </lineage>
</organism>